<reference evidence="3" key="1">
    <citation type="journal article" date="2020" name="mSystems">
        <title>Genome- and Community-Level Interaction Insights into Carbon Utilization and Element Cycling Functions of Hydrothermarchaeota in Hydrothermal Sediment.</title>
        <authorList>
            <person name="Zhou Z."/>
            <person name="Liu Y."/>
            <person name="Xu W."/>
            <person name="Pan J."/>
            <person name="Luo Z.H."/>
            <person name="Li M."/>
        </authorList>
    </citation>
    <scope>NUCLEOTIDE SEQUENCE [LARGE SCALE GENOMIC DNA]</scope>
    <source>
        <strain evidence="3">HyVt-92</strain>
    </source>
</reference>
<dbReference type="PANTHER" id="PTHR33449">
    <property type="entry name" value="NUCLEOID-ASSOCIATED PROTEIN YBAB"/>
    <property type="match status" value="1"/>
</dbReference>
<dbReference type="Gene3D" id="3.30.1310.10">
    <property type="entry name" value="Nucleoid-associated protein YbaB-like domain"/>
    <property type="match status" value="1"/>
</dbReference>
<accession>A0A7V5HXT5</accession>
<sequence length="111" mass="12337">MIPNFFRLFRDFQKLQGEIKKIQNELAKEKIVGSSGAGMVEVTLNGKLEAVDIKIEKSLLEKENIQMLEDLIIAAINDAIKKAQERIKEKISSVAGELGLSDLNLPGIFNP</sequence>
<dbReference type="PIRSF" id="PIRSF004555">
    <property type="entry name" value="UCP004555"/>
    <property type="match status" value="1"/>
</dbReference>
<keyword evidence="2" id="KW-0963">Cytoplasm</keyword>
<protein>
    <recommendedName>
        <fullName evidence="2">Nucleoid-associated protein ENL39_00265</fullName>
    </recommendedName>
</protein>
<dbReference type="GO" id="GO:0005829">
    <property type="term" value="C:cytosol"/>
    <property type="evidence" value="ECO:0007669"/>
    <property type="project" value="TreeGrafter"/>
</dbReference>
<dbReference type="NCBIfam" id="TIGR00103">
    <property type="entry name" value="DNA_YbaB_EbfC"/>
    <property type="match status" value="1"/>
</dbReference>
<dbReference type="EMBL" id="DRTT01000007">
    <property type="protein sequence ID" value="HHF97908.1"/>
    <property type="molecule type" value="Genomic_DNA"/>
</dbReference>
<dbReference type="GO" id="GO:0003677">
    <property type="term" value="F:DNA binding"/>
    <property type="evidence" value="ECO:0007669"/>
    <property type="project" value="UniProtKB-UniRule"/>
</dbReference>
<dbReference type="InterPro" id="IPR036894">
    <property type="entry name" value="YbaB-like_sf"/>
</dbReference>
<comment type="subunit">
    <text evidence="2">Homodimer.</text>
</comment>
<evidence type="ECO:0000313" key="3">
    <source>
        <dbReference type="EMBL" id="HHF97908.1"/>
    </source>
</evidence>
<comment type="caution">
    <text evidence="3">The sequence shown here is derived from an EMBL/GenBank/DDBJ whole genome shotgun (WGS) entry which is preliminary data.</text>
</comment>
<name>A0A7V5HXT5_UNCAE</name>
<proteinExistence type="inferred from homology"/>
<evidence type="ECO:0000256" key="1">
    <source>
        <dbReference type="ARBA" id="ARBA00023125"/>
    </source>
</evidence>
<dbReference type="Proteomes" id="UP000886070">
    <property type="component" value="Unassembled WGS sequence"/>
</dbReference>
<dbReference type="SUPFAM" id="SSF82607">
    <property type="entry name" value="YbaB-like"/>
    <property type="match status" value="1"/>
</dbReference>
<dbReference type="GO" id="GO:0043590">
    <property type="term" value="C:bacterial nucleoid"/>
    <property type="evidence" value="ECO:0007669"/>
    <property type="project" value="UniProtKB-UniRule"/>
</dbReference>
<comment type="similarity">
    <text evidence="2">Belongs to the YbaB/EbfC family.</text>
</comment>
<comment type="subcellular location">
    <subcellularLocation>
        <location evidence="2">Cytoplasm</location>
        <location evidence="2">Nucleoid</location>
    </subcellularLocation>
</comment>
<evidence type="ECO:0000256" key="2">
    <source>
        <dbReference type="HAMAP-Rule" id="MF_00274"/>
    </source>
</evidence>
<dbReference type="InterPro" id="IPR004401">
    <property type="entry name" value="YbaB/EbfC"/>
</dbReference>
<organism evidence="3">
    <name type="scientific">Aerophobetes bacterium</name>
    <dbReference type="NCBI Taxonomy" id="2030807"/>
    <lineage>
        <taxon>Bacteria</taxon>
        <taxon>Candidatus Aerophobota</taxon>
    </lineage>
</organism>
<dbReference type="Pfam" id="PF02575">
    <property type="entry name" value="YbaB_DNA_bd"/>
    <property type="match status" value="1"/>
</dbReference>
<dbReference type="PANTHER" id="PTHR33449:SF1">
    <property type="entry name" value="NUCLEOID-ASSOCIATED PROTEIN YBAB"/>
    <property type="match status" value="1"/>
</dbReference>
<gene>
    <name evidence="3" type="ORF">ENL39_00265</name>
</gene>
<dbReference type="HAMAP" id="MF_00274">
    <property type="entry name" value="DNA_YbaB_EbfC"/>
    <property type="match status" value="1"/>
</dbReference>
<keyword evidence="1 2" id="KW-0238">DNA-binding</keyword>
<comment type="function">
    <text evidence="2">Binds to DNA and alters its conformation. May be involved in regulation of gene expression, nucleoid organization and DNA protection.</text>
</comment>
<dbReference type="AlphaFoldDB" id="A0A7V5HXT5"/>